<sequence length="304" mass="34464">MGYGLHTVQQRITMTIAILGCGPTGLLAAHACTLEGYDVAIFSRKRKSELFGSQYLHNPIPGLTPESDKGVPVKYVVRGTPEEYRRKTHGKWWDGHIGQDEFEPDHQAWDIRQHYDMLWRTYVGKIEPYSIPTKGMVASFFKRENSDVGVGGYVNWDLGLSEYELVISTVPRDIWQLPGDEYIYSEGWAIGDAPERGVFVDDLVEGRELFDKDNTIICDGTSLVPWTRLSKVHGFTSIEWPHHAAQPHTQAVRVRKPLHYTPGPHQNGSPTANWLHVGRYGQFEKGVVVTDAFDQVTKKLKEMQ</sequence>
<dbReference type="Proteomes" id="UP000258984">
    <property type="component" value="Segment"/>
</dbReference>
<dbReference type="Gene3D" id="3.50.50.60">
    <property type="entry name" value="FAD/NAD(P)-binding domain"/>
    <property type="match status" value="1"/>
</dbReference>
<accession>A0A345MB99</accession>
<protein>
    <submittedName>
        <fullName evidence="1">Uncharacterized protein</fullName>
    </submittedName>
</protein>
<organism evidence="1 2">
    <name type="scientific">Gordonia phage Beyoncage</name>
    <dbReference type="NCBI Taxonomy" id="2283245"/>
    <lineage>
        <taxon>Viruses</taxon>
        <taxon>Duplodnaviria</taxon>
        <taxon>Heunggongvirae</taxon>
        <taxon>Uroviricota</taxon>
        <taxon>Caudoviricetes</taxon>
        <taxon>Terapinvirus</taxon>
        <taxon>Terapinvirus terapin</taxon>
    </lineage>
</organism>
<gene>
    <name evidence="1" type="primary">59</name>
    <name evidence="1" type="ORF">SEA_BEYONCAGE_59</name>
</gene>
<dbReference type="SUPFAM" id="SSF51905">
    <property type="entry name" value="FAD/NAD(P)-binding domain"/>
    <property type="match status" value="1"/>
</dbReference>
<evidence type="ECO:0000313" key="1">
    <source>
        <dbReference type="EMBL" id="AXH67770.1"/>
    </source>
</evidence>
<name>A0A345MB99_9CAUD</name>
<reference evidence="2" key="1">
    <citation type="submission" date="2018-07" db="EMBL/GenBank/DDBJ databases">
        <authorList>
            <person name="Bagnal J.W."/>
            <person name="Maestrello L.C."/>
            <person name="Morgan R.W."/>
            <person name="Weiland H.S."/>
            <person name="Wolyniak M.J."/>
            <person name="Butela K.A."/>
            <person name="Garlena R.A."/>
            <person name="Russell D.A."/>
            <person name="Pope W.H."/>
            <person name="Jacobs-Sera D."/>
            <person name="Hatfull G.F."/>
        </authorList>
    </citation>
    <scope>NUCLEOTIDE SEQUENCE [LARGE SCALE GENOMIC DNA]</scope>
</reference>
<proteinExistence type="predicted"/>
<evidence type="ECO:0000313" key="2">
    <source>
        <dbReference type="Proteomes" id="UP000258984"/>
    </source>
</evidence>
<dbReference type="EMBL" id="MH576972">
    <property type="protein sequence ID" value="AXH67770.1"/>
    <property type="molecule type" value="Genomic_DNA"/>
</dbReference>
<dbReference type="InterPro" id="IPR036188">
    <property type="entry name" value="FAD/NAD-bd_sf"/>
</dbReference>